<accession>A0A023D6I6</accession>
<feature type="signal peptide" evidence="1">
    <location>
        <begin position="1"/>
        <end position="22"/>
    </location>
</feature>
<keyword evidence="4" id="KW-1185">Reference proteome</keyword>
<dbReference type="InterPro" id="IPR001763">
    <property type="entry name" value="Rhodanese-like_dom"/>
</dbReference>
<dbReference type="Proteomes" id="UP000019760">
    <property type="component" value="Unassembled WGS sequence"/>
</dbReference>
<reference evidence="3 4" key="2">
    <citation type="journal article" date="2014" name="FEMS Microbiol. Lett.">
        <title>Draft genomic DNA sequence of the facultatively methylotrophic bacterium Acidomonas methanolica type strain MB58.</title>
        <authorList>
            <person name="Higashiura N."/>
            <person name="Hadano H."/>
            <person name="Hirakawa H."/>
            <person name="Matsutani M."/>
            <person name="Takabe S."/>
            <person name="Matsushita K."/>
            <person name="Azuma Y."/>
        </authorList>
    </citation>
    <scope>NUCLEOTIDE SEQUENCE [LARGE SCALE GENOMIC DNA]</scope>
    <source>
        <strain evidence="3 4">MB58</strain>
    </source>
</reference>
<evidence type="ECO:0000313" key="3">
    <source>
        <dbReference type="EMBL" id="GAJ29689.1"/>
    </source>
</evidence>
<reference evidence="4" key="1">
    <citation type="journal article" date="2014" name="FEMS Microbiol. Lett.">
        <title>Draft Genomic DNA Sequence of the Facultatively Methylotrophic Bacterium Acidomonas methanolica type strain MB58.</title>
        <authorList>
            <person name="Higashiura N."/>
            <person name="Hadano H."/>
            <person name="Hirakawa H."/>
            <person name="Matsutani M."/>
            <person name="Takabe S."/>
            <person name="Matsushita K."/>
            <person name="Azuma Y."/>
        </authorList>
    </citation>
    <scope>NUCLEOTIDE SEQUENCE [LARGE SCALE GENOMIC DNA]</scope>
    <source>
        <strain evidence="4">MB58</strain>
    </source>
</reference>
<gene>
    <name evidence="3" type="ORF">Amme_075_006</name>
</gene>
<dbReference type="Gene3D" id="3.40.250.10">
    <property type="entry name" value="Rhodanese-like domain"/>
    <property type="match status" value="1"/>
</dbReference>
<dbReference type="AlphaFoldDB" id="A0A023D6I6"/>
<dbReference type="NCBIfam" id="TIGR03865">
    <property type="entry name" value="PQQ_CXXCW"/>
    <property type="match status" value="1"/>
</dbReference>
<keyword evidence="1" id="KW-0732">Signal</keyword>
<evidence type="ECO:0000313" key="4">
    <source>
        <dbReference type="Proteomes" id="UP000019760"/>
    </source>
</evidence>
<comment type="caution">
    <text evidence="3">The sequence shown here is derived from an EMBL/GenBank/DDBJ whole genome shotgun (WGS) entry which is preliminary data.</text>
</comment>
<sequence length="185" mass="20057">MPRAGGVVLAAFLSACFPGALAARAVPEPEGIWTGDIHGAPPATLHGAKLIDTEGLARLLPEKPLLIDSSSADHKPDSLPPGSLWMPVHRSIPGAIWFPDAGYGDLPPQAVADFLKRVKALSGGRTSTPIVSFCHPHCWQSWNVGKRLVEAGYTDVYWYSDGIDGWRKQFPVANVLPQEGWPYRR</sequence>
<dbReference type="CDD" id="cd00158">
    <property type="entry name" value="RHOD"/>
    <property type="match status" value="1"/>
</dbReference>
<organism evidence="3 4">
    <name type="scientific">Acidomonas methanolica NBRC 104435</name>
    <dbReference type="NCBI Taxonomy" id="1231351"/>
    <lineage>
        <taxon>Bacteria</taxon>
        <taxon>Pseudomonadati</taxon>
        <taxon>Pseudomonadota</taxon>
        <taxon>Alphaproteobacteria</taxon>
        <taxon>Acetobacterales</taxon>
        <taxon>Acetobacteraceae</taxon>
        <taxon>Acidomonas</taxon>
    </lineage>
</organism>
<evidence type="ECO:0000259" key="2">
    <source>
        <dbReference type="PROSITE" id="PS50206"/>
    </source>
</evidence>
<dbReference type="PROSITE" id="PS51257">
    <property type="entry name" value="PROKAR_LIPOPROTEIN"/>
    <property type="match status" value="1"/>
</dbReference>
<protein>
    <submittedName>
        <fullName evidence="3">Rhodanese</fullName>
    </submittedName>
</protein>
<dbReference type="InterPro" id="IPR036873">
    <property type="entry name" value="Rhodanese-like_dom_sf"/>
</dbReference>
<dbReference type="SUPFAM" id="SSF52821">
    <property type="entry name" value="Rhodanese/Cell cycle control phosphatase"/>
    <property type="match status" value="1"/>
</dbReference>
<dbReference type="PROSITE" id="PS50206">
    <property type="entry name" value="RHODANESE_3"/>
    <property type="match status" value="1"/>
</dbReference>
<dbReference type="InterPro" id="IPR022376">
    <property type="entry name" value="PQQ_CXXCW"/>
</dbReference>
<name>A0A023D6I6_ACIMT</name>
<proteinExistence type="predicted"/>
<evidence type="ECO:0000256" key="1">
    <source>
        <dbReference type="SAM" id="SignalP"/>
    </source>
</evidence>
<dbReference type="EMBL" id="BAND01000075">
    <property type="protein sequence ID" value="GAJ29689.1"/>
    <property type="molecule type" value="Genomic_DNA"/>
</dbReference>
<dbReference type="RefSeq" id="WP_052512005.1">
    <property type="nucleotide sequence ID" value="NZ_BAND01000075.1"/>
</dbReference>
<feature type="domain" description="Rhodanese" evidence="2">
    <location>
        <begin position="60"/>
        <end position="175"/>
    </location>
</feature>
<dbReference type="Pfam" id="PF00581">
    <property type="entry name" value="Rhodanese"/>
    <property type="match status" value="1"/>
</dbReference>
<feature type="chain" id="PRO_5030001416" evidence="1">
    <location>
        <begin position="23"/>
        <end position="185"/>
    </location>
</feature>